<name>A0A6A4K0M8_APOLU</name>
<feature type="region of interest" description="Disordered" evidence="1">
    <location>
        <begin position="112"/>
        <end position="136"/>
    </location>
</feature>
<protein>
    <submittedName>
        <fullName evidence="2">Uncharacterized protein</fullName>
    </submittedName>
</protein>
<reference evidence="2" key="1">
    <citation type="journal article" date="2021" name="Mol. Ecol. Resour.">
        <title>Apolygus lucorum genome provides insights into omnivorousness and mesophyll feeding.</title>
        <authorList>
            <person name="Liu Y."/>
            <person name="Liu H."/>
            <person name="Wang H."/>
            <person name="Huang T."/>
            <person name="Liu B."/>
            <person name="Yang B."/>
            <person name="Yin L."/>
            <person name="Li B."/>
            <person name="Zhang Y."/>
            <person name="Zhang S."/>
            <person name="Jiang F."/>
            <person name="Zhang X."/>
            <person name="Ren Y."/>
            <person name="Wang B."/>
            <person name="Wang S."/>
            <person name="Lu Y."/>
            <person name="Wu K."/>
            <person name="Fan W."/>
            <person name="Wang G."/>
        </authorList>
    </citation>
    <scope>NUCLEOTIDE SEQUENCE</scope>
    <source>
        <strain evidence="2">12Hb</strain>
    </source>
</reference>
<proteinExistence type="predicted"/>
<sequence>MDKKRRTAISGLRRRRTGGREKSKMRPPSRKPQSKMSTSMKVVRPQSARPQTRKPKPKTSQKKQRPKTRKEHAERPKDPMTSPNLEIQDLEELRELEQLFWSNQSFLRSVLPTQEKLTPPPSRRSGISLPPSRSAIVPGSKSGVVIASRSGVGLQTTKSGATMSSRSCRGRSKSGLDLNKPPRSVEDANAEMISNSVRYMTREWIGMKIMNDFIPSRKLRTQ</sequence>
<comment type="caution">
    <text evidence="2">The sequence shown here is derived from an EMBL/GenBank/DDBJ whole genome shotgun (WGS) entry which is preliminary data.</text>
</comment>
<evidence type="ECO:0000313" key="3">
    <source>
        <dbReference type="Proteomes" id="UP000466442"/>
    </source>
</evidence>
<feature type="compositionally biased region" description="Basic residues" evidence="1">
    <location>
        <begin position="51"/>
        <end position="70"/>
    </location>
</feature>
<evidence type="ECO:0000256" key="1">
    <source>
        <dbReference type="SAM" id="MobiDB-lite"/>
    </source>
</evidence>
<accession>A0A6A4K0M8</accession>
<feature type="region of interest" description="Disordered" evidence="1">
    <location>
        <begin position="155"/>
        <end position="183"/>
    </location>
</feature>
<dbReference type="Proteomes" id="UP000466442">
    <property type="component" value="Unassembled WGS sequence"/>
</dbReference>
<dbReference type="EMBL" id="WIXP02000003">
    <property type="protein sequence ID" value="KAF6213591.1"/>
    <property type="molecule type" value="Genomic_DNA"/>
</dbReference>
<feature type="region of interest" description="Disordered" evidence="1">
    <location>
        <begin position="1"/>
        <end position="85"/>
    </location>
</feature>
<feature type="compositionally biased region" description="Basic residues" evidence="1">
    <location>
        <begin position="1"/>
        <end position="17"/>
    </location>
</feature>
<keyword evidence="3" id="KW-1185">Reference proteome</keyword>
<evidence type="ECO:0000313" key="2">
    <source>
        <dbReference type="EMBL" id="KAF6213591.1"/>
    </source>
</evidence>
<organism evidence="2 3">
    <name type="scientific">Apolygus lucorum</name>
    <name type="common">Small green plant bug</name>
    <name type="synonym">Lygocoris lucorum</name>
    <dbReference type="NCBI Taxonomy" id="248454"/>
    <lineage>
        <taxon>Eukaryota</taxon>
        <taxon>Metazoa</taxon>
        <taxon>Ecdysozoa</taxon>
        <taxon>Arthropoda</taxon>
        <taxon>Hexapoda</taxon>
        <taxon>Insecta</taxon>
        <taxon>Pterygota</taxon>
        <taxon>Neoptera</taxon>
        <taxon>Paraneoptera</taxon>
        <taxon>Hemiptera</taxon>
        <taxon>Heteroptera</taxon>
        <taxon>Panheteroptera</taxon>
        <taxon>Cimicomorpha</taxon>
        <taxon>Miridae</taxon>
        <taxon>Mirini</taxon>
        <taxon>Apolygus</taxon>
    </lineage>
</organism>
<gene>
    <name evidence="2" type="ORF">GE061_011312</name>
</gene>
<dbReference type="AlphaFoldDB" id="A0A6A4K0M8"/>